<dbReference type="GeneID" id="83714538"/>
<organism evidence="2 3">
    <name type="scientific">Limosilactobacillus fermentum NB-22</name>
    <dbReference type="NCBI Taxonomy" id="1408443"/>
    <lineage>
        <taxon>Bacteria</taxon>
        <taxon>Bacillati</taxon>
        <taxon>Bacillota</taxon>
        <taxon>Bacilli</taxon>
        <taxon>Lactobacillales</taxon>
        <taxon>Lactobacillaceae</taxon>
        <taxon>Limosilactobacillus</taxon>
    </lineage>
</organism>
<name>A0A829LUQ3_LIMFE</name>
<evidence type="ECO:0000313" key="2">
    <source>
        <dbReference type="EMBL" id="ESS01664.1"/>
    </source>
</evidence>
<dbReference type="Gene3D" id="1.20.1280.290">
    <property type="match status" value="1"/>
</dbReference>
<reference evidence="2 3" key="2">
    <citation type="journal article" date="2015" name="Genome Announc.">
        <title>Draft Genome Sequence of Lactobacillus fermentum NB-22.</title>
        <authorList>
            <person name="Chaplin A.V."/>
            <person name="Shkoporov A.N."/>
            <person name="Efimov B.A."/>
            <person name="Pikina A.P."/>
            <person name="Borisova O.Y."/>
            <person name="Gladko I.A."/>
            <person name="Postnikova E.A."/>
            <person name="Lordkipanidze A.E."/>
            <person name="Kafarskaia L.I."/>
        </authorList>
    </citation>
    <scope>NUCLEOTIDE SEQUENCE [LARGE SCALE GENOMIC DNA]</scope>
    <source>
        <strain evidence="2 3">NB-22</strain>
    </source>
</reference>
<feature type="transmembrane region" description="Helical" evidence="1">
    <location>
        <begin position="16"/>
        <end position="36"/>
    </location>
</feature>
<dbReference type="AlphaFoldDB" id="A0A829LUQ3"/>
<comment type="caution">
    <text evidence="2">The sequence shown here is derived from an EMBL/GenBank/DDBJ whole genome shotgun (WGS) entry which is preliminary data.</text>
</comment>
<dbReference type="GO" id="GO:0016020">
    <property type="term" value="C:membrane"/>
    <property type="evidence" value="ECO:0007669"/>
    <property type="project" value="InterPro"/>
</dbReference>
<proteinExistence type="predicted"/>
<sequence length="95" mass="10703">MMSKEELNRRLHQAKIVGNTATIACLIMYTSYIQQIISNFTGHPVSPLQPICASINALLWVAYGWIKPKKDWPVIIANFPGIIFGILTFVTAYLH</sequence>
<accession>A0A829LUQ3</accession>
<evidence type="ECO:0000256" key="1">
    <source>
        <dbReference type="SAM" id="Phobius"/>
    </source>
</evidence>
<keyword evidence="1" id="KW-0812">Transmembrane</keyword>
<dbReference type="Pfam" id="PF03083">
    <property type="entry name" value="MtN3_slv"/>
    <property type="match status" value="1"/>
</dbReference>
<reference evidence="3" key="1">
    <citation type="submission" date="2013-10" db="EMBL/GenBank/DDBJ databases">
        <title>Draft genome sequence of Lactobacillus fermentum NB-22.</title>
        <authorList>
            <person name="Chaplin A.V."/>
            <person name="Shkoporov A.N."/>
            <person name="Khokhlova E.V."/>
            <person name="Efimov B.A."/>
            <person name="Kafarskaia L.I."/>
        </authorList>
    </citation>
    <scope>NUCLEOTIDE SEQUENCE [LARGE SCALE GENOMIC DNA]</scope>
    <source>
        <strain evidence="3">NB-22</strain>
    </source>
</reference>
<evidence type="ECO:0000313" key="3">
    <source>
        <dbReference type="Proteomes" id="UP000018412"/>
    </source>
</evidence>
<dbReference type="InterPro" id="IPR004316">
    <property type="entry name" value="SWEET_rpt"/>
</dbReference>
<feature type="transmembrane region" description="Helical" evidence="1">
    <location>
        <begin position="73"/>
        <end position="94"/>
    </location>
</feature>
<keyword evidence="1" id="KW-1133">Transmembrane helix</keyword>
<dbReference type="EMBL" id="AYHA01000074">
    <property type="protein sequence ID" value="ESS01664.1"/>
    <property type="molecule type" value="Genomic_DNA"/>
</dbReference>
<dbReference type="Proteomes" id="UP000018412">
    <property type="component" value="Unassembled WGS sequence"/>
</dbReference>
<protein>
    <submittedName>
        <fullName evidence="2">Membrane protein</fullName>
    </submittedName>
</protein>
<gene>
    <name evidence="2" type="ORF">NB22_03520</name>
</gene>
<dbReference type="RefSeq" id="WP_015639061.1">
    <property type="nucleotide sequence ID" value="NZ_KI546228.1"/>
</dbReference>
<keyword evidence="1" id="KW-0472">Membrane</keyword>